<evidence type="ECO:0000313" key="2">
    <source>
        <dbReference type="EMBL" id="KAJ1197332.1"/>
    </source>
</evidence>
<gene>
    <name evidence="2" type="ORF">NDU88_001192</name>
</gene>
<dbReference type="Proteomes" id="UP001066276">
    <property type="component" value="Chromosome 2_1"/>
</dbReference>
<accession>A0AAV7V7J0</accession>
<dbReference type="AlphaFoldDB" id="A0AAV7V7J0"/>
<keyword evidence="3" id="KW-1185">Reference proteome</keyword>
<proteinExistence type="predicted"/>
<dbReference type="EMBL" id="JANPWB010000003">
    <property type="protein sequence ID" value="KAJ1197332.1"/>
    <property type="molecule type" value="Genomic_DNA"/>
</dbReference>
<comment type="caution">
    <text evidence="2">The sequence shown here is derived from an EMBL/GenBank/DDBJ whole genome shotgun (WGS) entry which is preliminary data.</text>
</comment>
<evidence type="ECO:0000256" key="1">
    <source>
        <dbReference type="SAM" id="MobiDB-lite"/>
    </source>
</evidence>
<reference evidence="2" key="1">
    <citation type="journal article" date="2022" name="bioRxiv">
        <title>Sequencing and chromosome-scale assembly of the giantPleurodeles waltlgenome.</title>
        <authorList>
            <person name="Brown T."/>
            <person name="Elewa A."/>
            <person name="Iarovenko S."/>
            <person name="Subramanian E."/>
            <person name="Araus A.J."/>
            <person name="Petzold A."/>
            <person name="Susuki M."/>
            <person name="Suzuki K.-i.T."/>
            <person name="Hayashi T."/>
            <person name="Toyoda A."/>
            <person name="Oliveira C."/>
            <person name="Osipova E."/>
            <person name="Leigh N.D."/>
            <person name="Simon A."/>
            <person name="Yun M.H."/>
        </authorList>
    </citation>
    <scope>NUCLEOTIDE SEQUENCE</scope>
    <source>
        <strain evidence="2">20211129_DDA</strain>
        <tissue evidence="2">Liver</tissue>
    </source>
</reference>
<sequence>MLTRRRDGVVPNKPTPAAPDTESCRPPSTVPLVKNENKPMREVGDRGVCAKRCILALRAASVTTWCGDFHGVADFSGAAAAPGLRRASRSSEGHGIGCRRRHRIQQRRRSRVVRSRFPWISTRSPFKGPGTG</sequence>
<feature type="region of interest" description="Disordered" evidence="1">
    <location>
        <begin position="82"/>
        <end position="132"/>
    </location>
</feature>
<feature type="region of interest" description="Disordered" evidence="1">
    <location>
        <begin position="1"/>
        <end position="38"/>
    </location>
</feature>
<protein>
    <submittedName>
        <fullName evidence="2">Uncharacterized protein</fullName>
    </submittedName>
</protein>
<evidence type="ECO:0000313" key="3">
    <source>
        <dbReference type="Proteomes" id="UP001066276"/>
    </source>
</evidence>
<organism evidence="2 3">
    <name type="scientific">Pleurodeles waltl</name>
    <name type="common">Iberian ribbed newt</name>
    <dbReference type="NCBI Taxonomy" id="8319"/>
    <lineage>
        <taxon>Eukaryota</taxon>
        <taxon>Metazoa</taxon>
        <taxon>Chordata</taxon>
        <taxon>Craniata</taxon>
        <taxon>Vertebrata</taxon>
        <taxon>Euteleostomi</taxon>
        <taxon>Amphibia</taxon>
        <taxon>Batrachia</taxon>
        <taxon>Caudata</taxon>
        <taxon>Salamandroidea</taxon>
        <taxon>Salamandridae</taxon>
        <taxon>Pleurodelinae</taxon>
        <taxon>Pleurodeles</taxon>
    </lineage>
</organism>
<name>A0AAV7V7J0_PLEWA</name>
<feature type="compositionally biased region" description="Basic residues" evidence="1">
    <location>
        <begin position="97"/>
        <end position="114"/>
    </location>
</feature>